<comment type="caution">
    <text evidence="2">The sequence shown here is derived from an EMBL/GenBank/DDBJ whole genome shotgun (WGS) entry which is preliminary data.</text>
</comment>
<organism evidence="2">
    <name type="scientific">marine sediment metagenome</name>
    <dbReference type="NCBI Taxonomy" id="412755"/>
    <lineage>
        <taxon>unclassified sequences</taxon>
        <taxon>metagenomes</taxon>
        <taxon>ecological metagenomes</taxon>
    </lineage>
</organism>
<name>A0A0F9A544_9ZZZZ</name>
<feature type="compositionally biased region" description="Basic and acidic residues" evidence="1">
    <location>
        <begin position="1"/>
        <end position="22"/>
    </location>
</feature>
<dbReference type="AlphaFoldDB" id="A0A0F9A544"/>
<feature type="non-terminal residue" evidence="2">
    <location>
        <position position="1"/>
    </location>
</feature>
<dbReference type="EMBL" id="LAZR01044426">
    <property type="protein sequence ID" value="KKL04674.1"/>
    <property type="molecule type" value="Genomic_DNA"/>
</dbReference>
<protein>
    <submittedName>
        <fullName evidence="2">Uncharacterized protein</fullName>
    </submittedName>
</protein>
<evidence type="ECO:0000313" key="2">
    <source>
        <dbReference type="EMBL" id="KKL04674.1"/>
    </source>
</evidence>
<gene>
    <name evidence="2" type="ORF">LCGC14_2613690</name>
</gene>
<proteinExistence type="predicted"/>
<feature type="region of interest" description="Disordered" evidence="1">
    <location>
        <begin position="1"/>
        <end position="28"/>
    </location>
</feature>
<sequence>EQARLAAERERARLAEEEEGRRREARSRARRYADVSQSARDTLNIVKKVGARTEVGINYTQYMEVVGQAWGDVKIFAESPEGEDLWELSFSLTAAIEQYKEALDEWQKKFDTQSAAEKAACDELLQLNWQSAGVHTRRAESLLDPAECESVLYQIDLARKTESR</sequence>
<reference evidence="2" key="1">
    <citation type="journal article" date="2015" name="Nature">
        <title>Complex archaea that bridge the gap between prokaryotes and eukaryotes.</title>
        <authorList>
            <person name="Spang A."/>
            <person name="Saw J.H."/>
            <person name="Jorgensen S.L."/>
            <person name="Zaremba-Niedzwiedzka K."/>
            <person name="Martijn J."/>
            <person name="Lind A.E."/>
            <person name="van Eijk R."/>
            <person name="Schleper C."/>
            <person name="Guy L."/>
            <person name="Ettema T.J."/>
        </authorList>
    </citation>
    <scope>NUCLEOTIDE SEQUENCE</scope>
</reference>
<accession>A0A0F9A544</accession>
<evidence type="ECO:0000256" key="1">
    <source>
        <dbReference type="SAM" id="MobiDB-lite"/>
    </source>
</evidence>